<comment type="caution">
    <text evidence="1">The sequence shown here is derived from an EMBL/GenBank/DDBJ whole genome shotgun (WGS) entry which is preliminary data.</text>
</comment>
<protein>
    <submittedName>
        <fullName evidence="1">Uncharacterized protein</fullName>
    </submittedName>
</protein>
<sequence>MNVYANILGKWTLLDDELDNINGVKPSSFVSGFFTVEDKFKENPTICITHNSIKYVVPIIYLQIEKY</sequence>
<reference evidence="1" key="1">
    <citation type="submission" date="2020-10" db="EMBL/GenBank/DDBJ databases">
        <authorList>
            <person name="Gilroy R."/>
        </authorList>
    </citation>
    <scope>NUCLEOTIDE SEQUENCE</scope>
    <source>
        <strain evidence="1">CHK197-8231</strain>
    </source>
</reference>
<dbReference type="AlphaFoldDB" id="A0A9D1HVY7"/>
<gene>
    <name evidence="1" type="ORF">IAD49_03555</name>
</gene>
<evidence type="ECO:0000313" key="1">
    <source>
        <dbReference type="EMBL" id="HIU22638.1"/>
    </source>
</evidence>
<accession>A0A9D1HVY7</accession>
<dbReference type="EMBL" id="DVML01000022">
    <property type="protein sequence ID" value="HIU22638.1"/>
    <property type="molecule type" value="Genomic_DNA"/>
</dbReference>
<evidence type="ECO:0000313" key="2">
    <source>
        <dbReference type="Proteomes" id="UP000824087"/>
    </source>
</evidence>
<organism evidence="1 2">
    <name type="scientific">Candidatus Fimihabitans intestinipullorum</name>
    <dbReference type="NCBI Taxonomy" id="2840820"/>
    <lineage>
        <taxon>Bacteria</taxon>
        <taxon>Bacillati</taxon>
        <taxon>Mycoplasmatota</taxon>
        <taxon>Mycoplasmatota incertae sedis</taxon>
        <taxon>Candidatus Fimihabitans</taxon>
    </lineage>
</organism>
<dbReference type="Proteomes" id="UP000824087">
    <property type="component" value="Unassembled WGS sequence"/>
</dbReference>
<reference evidence="1" key="2">
    <citation type="journal article" date="2021" name="PeerJ">
        <title>Extensive microbial diversity within the chicken gut microbiome revealed by metagenomics and culture.</title>
        <authorList>
            <person name="Gilroy R."/>
            <person name="Ravi A."/>
            <person name="Getino M."/>
            <person name="Pursley I."/>
            <person name="Horton D.L."/>
            <person name="Alikhan N.F."/>
            <person name="Baker D."/>
            <person name="Gharbi K."/>
            <person name="Hall N."/>
            <person name="Watson M."/>
            <person name="Adriaenssens E.M."/>
            <person name="Foster-Nyarko E."/>
            <person name="Jarju S."/>
            <person name="Secka A."/>
            <person name="Antonio M."/>
            <person name="Oren A."/>
            <person name="Chaudhuri R.R."/>
            <person name="La Ragione R."/>
            <person name="Hildebrand F."/>
            <person name="Pallen M.J."/>
        </authorList>
    </citation>
    <scope>NUCLEOTIDE SEQUENCE</scope>
    <source>
        <strain evidence="1">CHK197-8231</strain>
    </source>
</reference>
<name>A0A9D1HVY7_9BACT</name>
<proteinExistence type="predicted"/>